<name>A0A178MJJ0_9PROT</name>
<proteinExistence type="predicted"/>
<sequence>MTPQEKEPLKFLGQHLIYGVAAAIAFGLAVLATDLSHIRTMLMETNNPGLVLALMFFGLIVTFGSVAMGVGIMSLASDDDEGDQDSGPS</sequence>
<organism evidence="2 3">
    <name type="scientific">Paramagnetospirillum marisnigri</name>
    <dbReference type="NCBI Taxonomy" id="1285242"/>
    <lineage>
        <taxon>Bacteria</taxon>
        <taxon>Pseudomonadati</taxon>
        <taxon>Pseudomonadota</taxon>
        <taxon>Alphaproteobacteria</taxon>
        <taxon>Rhodospirillales</taxon>
        <taxon>Magnetospirillaceae</taxon>
        <taxon>Paramagnetospirillum</taxon>
    </lineage>
</organism>
<keyword evidence="1" id="KW-0472">Membrane</keyword>
<protein>
    <submittedName>
        <fullName evidence="2">Uncharacterized protein</fullName>
    </submittedName>
</protein>
<keyword evidence="3" id="KW-1185">Reference proteome</keyword>
<comment type="caution">
    <text evidence="2">The sequence shown here is derived from an EMBL/GenBank/DDBJ whole genome shotgun (WGS) entry which is preliminary data.</text>
</comment>
<dbReference type="Proteomes" id="UP000078428">
    <property type="component" value="Unassembled WGS sequence"/>
</dbReference>
<dbReference type="OrthoDB" id="8449317at2"/>
<dbReference type="AlphaFoldDB" id="A0A178MJJ0"/>
<reference evidence="2 3" key="1">
    <citation type="submission" date="2016-04" db="EMBL/GenBank/DDBJ databases">
        <title>Draft genome sequence of freshwater magnetotactic bacteria Magnetospirillum marisnigri SP-1 and Magnetospirillum moscoviense BB-1.</title>
        <authorList>
            <person name="Koziaeva V."/>
            <person name="Dziuba M.V."/>
            <person name="Ivanov T.M."/>
            <person name="Kuznetsov B."/>
            <person name="Grouzdev D.S."/>
        </authorList>
    </citation>
    <scope>NUCLEOTIDE SEQUENCE [LARGE SCALE GENOMIC DNA]</scope>
    <source>
        <strain evidence="2 3">SP-1</strain>
    </source>
</reference>
<gene>
    <name evidence="2" type="ORF">A6A04_05385</name>
</gene>
<feature type="transmembrane region" description="Helical" evidence="1">
    <location>
        <begin position="50"/>
        <end position="76"/>
    </location>
</feature>
<keyword evidence="1" id="KW-0812">Transmembrane</keyword>
<dbReference type="EMBL" id="LWQT01000077">
    <property type="protein sequence ID" value="OAN48215.1"/>
    <property type="molecule type" value="Genomic_DNA"/>
</dbReference>
<accession>A0A178MJJ0</accession>
<keyword evidence="1" id="KW-1133">Transmembrane helix</keyword>
<evidence type="ECO:0000256" key="1">
    <source>
        <dbReference type="SAM" id="Phobius"/>
    </source>
</evidence>
<feature type="transmembrane region" description="Helical" evidence="1">
    <location>
        <begin position="16"/>
        <end position="38"/>
    </location>
</feature>
<evidence type="ECO:0000313" key="2">
    <source>
        <dbReference type="EMBL" id="OAN48215.1"/>
    </source>
</evidence>
<dbReference type="STRING" id="1285242.A6A04_05385"/>
<evidence type="ECO:0000313" key="3">
    <source>
        <dbReference type="Proteomes" id="UP000078428"/>
    </source>
</evidence>